<dbReference type="RefSeq" id="WP_145183598.1">
    <property type="nucleotide sequence ID" value="NZ_CP036290.1"/>
</dbReference>
<evidence type="ECO:0000313" key="3">
    <source>
        <dbReference type="Proteomes" id="UP000319342"/>
    </source>
</evidence>
<protein>
    <recommendedName>
        <fullName evidence="4">DUF4139 domain-containing protein</fullName>
    </recommendedName>
</protein>
<reference evidence="2 3" key="1">
    <citation type="submission" date="2019-02" db="EMBL/GenBank/DDBJ databases">
        <title>Deep-cultivation of Planctomycetes and their phenomic and genomic characterization uncovers novel biology.</title>
        <authorList>
            <person name="Wiegand S."/>
            <person name="Jogler M."/>
            <person name="Boedeker C."/>
            <person name="Pinto D."/>
            <person name="Vollmers J."/>
            <person name="Rivas-Marin E."/>
            <person name="Kohn T."/>
            <person name="Peeters S.H."/>
            <person name="Heuer A."/>
            <person name="Rast P."/>
            <person name="Oberbeckmann S."/>
            <person name="Bunk B."/>
            <person name="Jeske O."/>
            <person name="Meyerdierks A."/>
            <person name="Storesund J.E."/>
            <person name="Kallscheuer N."/>
            <person name="Luecker S."/>
            <person name="Lage O.M."/>
            <person name="Pohl T."/>
            <person name="Merkel B.J."/>
            <person name="Hornburger P."/>
            <person name="Mueller R.-W."/>
            <person name="Bruemmer F."/>
            <person name="Labrenz M."/>
            <person name="Spormann A.M."/>
            <person name="Op den Camp H."/>
            <person name="Overmann J."/>
            <person name="Amann R."/>
            <person name="Jetten M.S.M."/>
            <person name="Mascher T."/>
            <person name="Medema M.H."/>
            <person name="Devos D.P."/>
            <person name="Kaster A.-K."/>
            <person name="Ovreas L."/>
            <person name="Rohde M."/>
            <person name="Galperin M.Y."/>
            <person name="Jogler C."/>
        </authorList>
    </citation>
    <scope>NUCLEOTIDE SEQUENCE [LARGE SCALE GENOMIC DNA]</scope>
    <source>
        <strain evidence="2 3">Pla163</strain>
    </source>
</reference>
<proteinExistence type="predicted"/>
<keyword evidence="3" id="KW-1185">Reference proteome</keyword>
<evidence type="ECO:0000313" key="2">
    <source>
        <dbReference type="EMBL" id="QDU83603.1"/>
    </source>
</evidence>
<dbReference type="EMBL" id="CP036290">
    <property type="protein sequence ID" value="QDU83603.1"/>
    <property type="molecule type" value="Genomic_DNA"/>
</dbReference>
<accession>A0A518CWL2</accession>
<organism evidence="2 3">
    <name type="scientific">Rohdeia mirabilis</name>
    <dbReference type="NCBI Taxonomy" id="2528008"/>
    <lineage>
        <taxon>Bacteria</taxon>
        <taxon>Pseudomonadati</taxon>
        <taxon>Planctomycetota</taxon>
        <taxon>Planctomycetia</taxon>
        <taxon>Planctomycetia incertae sedis</taxon>
        <taxon>Rohdeia</taxon>
    </lineage>
</organism>
<dbReference type="Proteomes" id="UP000319342">
    <property type="component" value="Chromosome"/>
</dbReference>
<sequence length="556" mass="60129">MIHSLALCALALACPPSDSEPGVLDGRATRVQAYKNGVALVSMRLVGTADADGALAFELPDAGLLEGGAWIEGPRAPREVRAGAEERTTRRPCATLFETLEANVGNDVVLVWAPRAVQSAVPSFISGRIQHVSDPGGVDVYGRPNVQAAGVVVLRQTDGTTRTLPLGDVLSISGGDLRHTIAETELGAWSLELTTEPNSEFTCDLQFLARGIDWRAVYRLDGDLEGEDELTVAYELKNELVDLEGTTVHLVAGEANFTRDGSLSFLSGLSPSTRDAEPQQQWSQQIGNFANNSLRAGAPTSAPSESRNPSSSDGDLTRLPLGAVDLARGGRALLRTTTSPARVDHLYTLDLDVRRGSENGVEIRDAFGAPERWEPAYRGGYVEYRRSKAWHRLTLANSGPLPWTTGPLLVVRALEDGPFPLAQETLRYTPAGDIAEVPLNLALGLETEFWEESLPTLDRKDGAAAVTGRLVLTNRIGETIRVRTRLGLGGQVTVTEGDARVSASPGRDADWTGTERANWRWHREENPHSQIEWTIELDAGASATLAYESTFDLERR</sequence>
<evidence type="ECO:0000256" key="1">
    <source>
        <dbReference type="SAM" id="MobiDB-lite"/>
    </source>
</evidence>
<dbReference type="OrthoDB" id="242970at2"/>
<feature type="compositionally biased region" description="Low complexity" evidence="1">
    <location>
        <begin position="301"/>
        <end position="312"/>
    </location>
</feature>
<dbReference type="AlphaFoldDB" id="A0A518CWL2"/>
<evidence type="ECO:0008006" key="4">
    <source>
        <dbReference type="Google" id="ProtNLM"/>
    </source>
</evidence>
<name>A0A518CWL2_9BACT</name>
<feature type="region of interest" description="Disordered" evidence="1">
    <location>
        <begin position="292"/>
        <end position="318"/>
    </location>
</feature>
<gene>
    <name evidence="2" type="ORF">Pla163_07020</name>
</gene>